<evidence type="ECO:0000313" key="3">
    <source>
        <dbReference type="Proteomes" id="UP000188357"/>
    </source>
</evidence>
<dbReference type="Gene3D" id="3.40.50.1820">
    <property type="entry name" value="alpha/beta hydrolase"/>
    <property type="match status" value="1"/>
</dbReference>
<dbReference type="InterPro" id="IPR000073">
    <property type="entry name" value="AB_hydrolase_1"/>
</dbReference>
<gene>
    <name evidence="2" type="ORF">A1232T_01509</name>
</gene>
<reference evidence="2 3" key="1">
    <citation type="submission" date="2017-02" db="EMBL/GenBank/DDBJ databases">
        <authorList>
            <person name="Peterson S.W."/>
        </authorList>
    </citation>
    <scope>NUCLEOTIDE SEQUENCE [LARGE SCALE GENOMIC DNA]</scope>
    <source>
        <strain evidence="2">Psychrobacter_piechaudii</strain>
    </source>
</reference>
<dbReference type="EMBL" id="FUGE01000146">
    <property type="protein sequence ID" value="SJM72046.1"/>
    <property type="molecule type" value="Genomic_DNA"/>
</dbReference>
<evidence type="ECO:0000259" key="1">
    <source>
        <dbReference type="Pfam" id="PF12697"/>
    </source>
</evidence>
<dbReference type="InterPro" id="IPR029058">
    <property type="entry name" value="AB_hydrolase_fold"/>
</dbReference>
<keyword evidence="2" id="KW-0378">Hydrolase</keyword>
<evidence type="ECO:0000313" key="2">
    <source>
        <dbReference type="EMBL" id="SJM72046.1"/>
    </source>
</evidence>
<dbReference type="SUPFAM" id="SSF53474">
    <property type="entry name" value="alpha/beta-Hydrolases"/>
    <property type="match status" value="1"/>
</dbReference>
<dbReference type="GO" id="GO:0016787">
    <property type="term" value="F:hydrolase activity"/>
    <property type="evidence" value="ECO:0007669"/>
    <property type="project" value="UniProtKB-KW"/>
</dbReference>
<dbReference type="AlphaFoldDB" id="A0A1R4GUX1"/>
<accession>A0A1R4GUX1</accession>
<dbReference type="OrthoDB" id="9785076at2"/>
<name>A0A1R4GUX1_9GAMM</name>
<feature type="domain" description="AB hydrolase-1" evidence="1">
    <location>
        <begin position="52"/>
        <end position="264"/>
    </location>
</feature>
<dbReference type="STRING" id="1945521.A1232T_01509"/>
<organism evidence="2 3">
    <name type="scientific">Psychrobacter piechaudii</name>
    <dbReference type="NCBI Taxonomy" id="1945521"/>
    <lineage>
        <taxon>Bacteria</taxon>
        <taxon>Pseudomonadati</taxon>
        <taxon>Pseudomonadota</taxon>
        <taxon>Gammaproteobacteria</taxon>
        <taxon>Moraxellales</taxon>
        <taxon>Moraxellaceae</taxon>
        <taxon>Psychrobacter</taxon>
    </lineage>
</organism>
<sequence>MSSFDFKTKKQTFTVKTHVNRPSDSQPDDLNITLVLMTAIGVPLIKYSTLIEQLTAKGYTVLSADYPCCGENLPYIKRGIDYGYRDLVTGFVPKLIETARLATPNNKIILFGHSLGAHIATLYSATTDFPMIGVATGNIHYKNWKGLGQLNILTAIAAFELLIRVYGYLPGYKIGFGHREAKTLMIDWLHTAKTGRYDFIKQSLNTGLGHGLFINIEGDDYAPYQSTKGLSDLCAVSRLNKIKIDPSLKGNPHSVWLKSPDEVIDEVSKNLDFFS</sequence>
<dbReference type="Proteomes" id="UP000188357">
    <property type="component" value="Unassembled WGS sequence"/>
</dbReference>
<dbReference type="Pfam" id="PF12697">
    <property type="entry name" value="Abhydrolase_6"/>
    <property type="match status" value="1"/>
</dbReference>
<keyword evidence="3" id="KW-1185">Reference proteome</keyword>
<dbReference type="RefSeq" id="WP_077451246.1">
    <property type="nucleotide sequence ID" value="NZ_FUGE01000146.1"/>
</dbReference>
<protein>
    <submittedName>
        <fullName evidence="2">Alpha/beta hydrolase family protein</fullName>
    </submittedName>
</protein>
<proteinExistence type="predicted"/>